<dbReference type="EMBL" id="VBPA01000357">
    <property type="protein sequence ID" value="TMQ68963.1"/>
    <property type="molecule type" value="Genomic_DNA"/>
</dbReference>
<keyword evidence="2" id="KW-0597">Phosphoprotein</keyword>
<evidence type="ECO:0000256" key="2">
    <source>
        <dbReference type="PROSITE-ProRule" id="PRU00169"/>
    </source>
</evidence>
<dbReference type="InterPro" id="IPR011006">
    <property type="entry name" value="CheY-like_superfamily"/>
</dbReference>
<comment type="caution">
    <text evidence="6">The sequence shown here is derived from an EMBL/GenBank/DDBJ whole genome shotgun (WGS) entry which is preliminary data.</text>
</comment>
<dbReference type="InterPro" id="IPR001789">
    <property type="entry name" value="Sig_transdc_resp-reg_receiver"/>
</dbReference>
<dbReference type="GO" id="GO:0000976">
    <property type="term" value="F:transcription cis-regulatory region binding"/>
    <property type="evidence" value="ECO:0007669"/>
    <property type="project" value="TreeGrafter"/>
</dbReference>
<dbReference type="GO" id="GO:0000156">
    <property type="term" value="F:phosphorelay response regulator activity"/>
    <property type="evidence" value="ECO:0007669"/>
    <property type="project" value="TreeGrafter"/>
</dbReference>
<dbReference type="InterPro" id="IPR001867">
    <property type="entry name" value="OmpR/PhoB-type_DNA-bd"/>
</dbReference>
<evidence type="ECO:0000256" key="3">
    <source>
        <dbReference type="PROSITE-ProRule" id="PRU01091"/>
    </source>
</evidence>
<dbReference type="Pfam" id="PF00486">
    <property type="entry name" value="Trans_reg_C"/>
    <property type="match status" value="1"/>
</dbReference>
<dbReference type="Gene3D" id="3.40.50.2300">
    <property type="match status" value="1"/>
</dbReference>
<dbReference type="GO" id="GO:0032993">
    <property type="term" value="C:protein-DNA complex"/>
    <property type="evidence" value="ECO:0007669"/>
    <property type="project" value="TreeGrafter"/>
</dbReference>
<dbReference type="InterPro" id="IPR036388">
    <property type="entry name" value="WH-like_DNA-bd_sf"/>
</dbReference>
<feature type="DNA-binding region" description="OmpR/PhoB-type" evidence="3">
    <location>
        <begin position="133"/>
        <end position="230"/>
    </location>
</feature>
<name>A0A538TZE0_UNCEI</name>
<dbReference type="InterPro" id="IPR039420">
    <property type="entry name" value="WalR-like"/>
</dbReference>
<dbReference type="SMART" id="SM00862">
    <property type="entry name" value="Trans_reg_C"/>
    <property type="match status" value="1"/>
</dbReference>
<dbReference type="Gene3D" id="1.10.10.10">
    <property type="entry name" value="Winged helix-like DNA-binding domain superfamily/Winged helix DNA-binding domain"/>
    <property type="match status" value="1"/>
</dbReference>
<feature type="modified residue" description="4-aspartylphosphate" evidence="2">
    <location>
        <position position="57"/>
    </location>
</feature>
<reference evidence="6 7" key="1">
    <citation type="journal article" date="2019" name="Nat. Microbiol.">
        <title>Mediterranean grassland soil C-N compound turnover is dependent on rainfall and depth, and is mediated by genomically divergent microorganisms.</title>
        <authorList>
            <person name="Diamond S."/>
            <person name="Andeer P.F."/>
            <person name="Li Z."/>
            <person name="Crits-Christoph A."/>
            <person name="Burstein D."/>
            <person name="Anantharaman K."/>
            <person name="Lane K.R."/>
            <person name="Thomas B.C."/>
            <person name="Pan C."/>
            <person name="Northen T.R."/>
            <person name="Banfield J.F."/>
        </authorList>
    </citation>
    <scope>NUCLEOTIDE SEQUENCE [LARGE SCALE GENOMIC DNA]</scope>
    <source>
        <strain evidence="6">WS_10</strain>
    </source>
</reference>
<dbReference type="Pfam" id="PF00072">
    <property type="entry name" value="Response_reg"/>
    <property type="match status" value="1"/>
</dbReference>
<keyword evidence="1 3" id="KW-0238">DNA-binding</keyword>
<proteinExistence type="predicted"/>
<evidence type="ECO:0000256" key="1">
    <source>
        <dbReference type="ARBA" id="ARBA00023125"/>
    </source>
</evidence>
<sequence length="232" mass="24274">MIAARPLRILVVDDDPAMVGAITALVGTEGHQVITAYDGLTAVKRFREEAPDLVLLDLAMPGPDGFTVAGQMRAAGSAPIVVVSGESAEEAKVRALGIGADDYLVKPFGKAELLARIAAVMRRVDRSSGGVTTGPVTAGSLVLEPARHEAHVGKIALTLTPTEFRLLEALARAAGDIVPHHLLARAGWPAETDPDLLWLKPHLARLRAKVEGAGGPQILAVRGVGYRIEAGT</sequence>
<protein>
    <submittedName>
        <fullName evidence="6">Response regulator transcription factor</fullName>
    </submittedName>
</protein>
<evidence type="ECO:0000313" key="7">
    <source>
        <dbReference type="Proteomes" id="UP000319836"/>
    </source>
</evidence>
<evidence type="ECO:0000259" key="4">
    <source>
        <dbReference type="PROSITE" id="PS50110"/>
    </source>
</evidence>
<feature type="domain" description="Response regulatory" evidence="4">
    <location>
        <begin position="8"/>
        <end position="121"/>
    </location>
</feature>
<dbReference type="PROSITE" id="PS51755">
    <property type="entry name" value="OMPR_PHOB"/>
    <property type="match status" value="1"/>
</dbReference>
<dbReference type="SUPFAM" id="SSF46894">
    <property type="entry name" value="C-terminal effector domain of the bipartite response regulators"/>
    <property type="match status" value="1"/>
</dbReference>
<dbReference type="InterPro" id="IPR016032">
    <property type="entry name" value="Sig_transdc_resp-reg_C-effctor"/>
</dbReference>
<evidence type="ECO:0000259" key="5">
    <source>
        <dbReference type="PROSITE" id="PS51755"/>
    </source>
</evidence>
<accession>A0A538TZE0</accession>
<dbReference type="PANTHER" id="PTHR48111:SF50">
    <property type="entry name" value="KDP OPERON TRANSCRIPTIONAL REGULATORY PROTEIN KDPE"/>
    <property type="match status" value="1"/>
</dbReference>
<gene>
    <name evidence="6" type="ORF">E6K80_13250</name>
</gene>
<dbReference type="GO" id="GO:0006355">
    <property type="term" value="P:regulation of DNA-templated transcription"/>
    <property type="evidence" value="ECO:0007669"/>
    <property type="project" value="InterPro"/>
</dbReference>
<dbReference type="CDD" id="cd00383">
    <property type="entry name" value="trans_reg_C"/>
    <property type="match status" value="1"/>
</dbReference>
<dbReference type="AlphaFoldDB" id="A0A538TZE0"/>
<dbReference type="PANTHER" id="PTHR48111">
    <property type="entry name" value="REGULATOR OF RPOS"/>
    <property type="match status" value="1"/>
</dbReference>
<dbReference type="Proteomes" id="UP000319836">
    <property type="component" value="Unassembled WGS sequence"/>
</dbReference>
<feature type="domain" description="OmpR/PhoB-type" evidence="5">
    <location>
        <begin position="133"/>
        <end position="230"/>
    </location>
</feature>
<dbReference type="SUPFAM" id="SSF52172">
    <property type="entry name" value="CheY-like"/>
    <property type="match status" value="1"/>
</dbReference>
<dbReference type="GO" id="GO:0005829">
    <property type="term" value="C:cytosol"/>
    <property type="evidence" value="ECO:0007669"/>
    <property type="project" value="TreeGrafter"/>
</dbReference>
<dbReference type="SMART" id="SM00448">
    <property type="entry name" value="REC"/>
    <property type="match status" value="1"/>
</dbReference>
<organism evidence="6 7">
    <name type="scientific">Eiseniibacteriota bacterium</name>
    <dbReference type="NCBI Taxonomy" id="2212470"/>
    <lineage>
        <taxon>Bacteria</taxon>
        <taxon>Candidatus Eiseniibacteriota</taxon>
    </lineage>
</organism>
<evidence type="ECO:0000313" key="6">
    <source>
        <dbReference type="EMBL" id="TMQ68963.1"/>
    </source>
</evidence>
<dbReference type="PROSITE" id="PS50110">
    <property type="entry name" value="RESPONSE_REGULATORY"/>
    <property type="match status" value="1"/>
</dbReference>